<feature type="domain" description="MaoC-like" evidence="2">
    <location>
        <begin position="18"/>
        <end position="120"/>
    </location>
</feature>
<sequence>MTTNPKMPTDWYFEDFAEGQVFRTQGRTITEADLVTFAGWSWDTNPVHTDAVSTAEGRFGGPIAHGMLGLSVLLGLASRVGVFDGCSEALLGIDGWRFHLPIRAGDTVRAEITITGTRLTSSGETGVLERRFELFGADDQLVQSGRIDLMVSCRPRA</sequence>
<dbReference type="InterPro" id="IPR052342">
    <property type="entry name" value="MCH/BMMD"/>
</dbReference>
<dbReference type="PANTHER" id="PTHR43664">
    <property type="entry name" value="MONOAMINE OXIDASE-RELATED"/>
    <property type="match status" value="1"/>
</dbReference>
<accession>A0ABV9PQ12</accession>
<proteinExistence type="inferred from homology"/>
<evidence type="ECO:0000259" key="2">
    <source>
        <dbReference type="Pfam" id="PF01575"/>
    </source>
</evidence>
<dbReference type="Proteomes" id="UP001595836">
    <property type="component" value="Unassembled WGS sequence"/>
</dbReference>
<comment type="caution">
    <text evidence="3">The sequence shown here is derived from an EMBL/GenBank/DDBJ whole genome shotgun (WGS) entry which is preliminary data.</text>
</comment>
<comment type="similarity">
    <text evidence="1">Belongs to the enoyl-CoA hydratase/isomerase family.</text>
</comment>
<dbReference type="InterPro" id="IPR002539">
    <property type="entry name" value="MaoC-like_dom"/>
</dbReference>
<dbReference type="InterPro" id="IPR029069">
    <property type="entry name" value="HotDog_dom_sf"/>
</dbReference>
<organism evidence="3 4">
    <name type="scientific">Dietzia aurantiaca</name>
    <dbReference type="NCBI Taxonomy" id="983873"/>
    <lineage>
        <taxon>Bacteria</taxon>
        <taxon>Bacillati</taxon>
        <taxon>Actinomycetota</taxon>
        <taxon>Actinomycetes</taxon>
        <taxon>Mycobacteriales</taxon>
        <taxon>Dietziaceae</taxon>
        <taxon>Dietzia</taxon>
    </lineage>
</organism>
<name>A0ABV9PQ12_9ACTN</name>
<dbReference type="EMBL" id="JBHSHP010000018">
    <property type="protein sequence ID" value="MFC4754349.1"/>
    <property type="molecule type" value="Genomic_DNA"/>
</dbReference>
<dbReference type="RefSeq" id="WP_344992101.1">
    <property type="nucleotide sequence ID" value="NZ_BAABCD010000019.1"/>
</dbReference>
<dbReference type="PANTHER" id="PTHR43664:SF1">
    <property type="entry name" value="BETA-METHYLMALYL-COA DEHYDRATASE"/>
    <property type="match status" value="1"/>
</dbReference>
<reference evidence="4" key="1">
    <citation type="journal article" date="2019" name="Int. J. Syst. Evol. Microbiol.">
        <title>The Global Catalogue of Microorganisms (GCM) 10K type strain sequencing project: providing services to taxonomists for standard genome sequencing and annotation.</title>
        <authorList>
            <consortium name="The Broad Institute Genomics Platform"/>
            <consortium name="The Broad Institute Genome Sequencing Center for Infectious Disease"/>
            <person name="Wu L."/>
            <person name="Ma J."/>
        </authorList>
    </citation>
    <scope>NUCLEOTIDE SEQUENCE [LARGE SCALE GENOMIC DNA]</scope>
    <source>
        <strain evidence="4">JCM 11882</strain>
    </source>
</reference>
<dbReference type="SUPFAM" id="SSF54637">
    <property type="entry name" value="Thioesterase/thiol ester dehydrase-isomerase"/>
    <property type="match status" value="1"/>
</dbReference>
<dbReference type="Gene3D" id="3.10.129.10">
    <property type="entry name" value="Hotdog Thioesterase"/>
    <property type="match status" value="1"/>
</dbReference>
<protein>
    <submittedName>
        <fullName evidence="3">MaoC/PaaZ C-terminal domain-containing protein</fullName>
    </submittedName>
</protein>
<dbReference type="Pfam" id="PF01575">
    <property type="entry name" value="MaoC_dehydratas"/>
    <property type="match status" value="1"/>
</dbReference>
<evidence type="ECO:0000313" key="3">
    <source>
        <dbReference type="EMBL" id="MFC4754349.1"/>
    </source>
</evidence>
<evidence type="ECO:0000313" key="4">
    <source>
        <dbReference type="Proteomes" id="UP001595836"/>
    </source>
</evidence>
<keyword evidence="4" id="KW-1185">Reference proteome</keyword>
<evidence type="ECO:0000256" key="1">
    <source>
        <dbReference type="ARBA" id="ARBA00005254"/>
    </source>
</evidence>
<gene>
    <name evidence="3" type="ORF">ACFO7U_06090</name>
</gene>